<protein>
    <submittedName>
        <fullName evidence="1">Uncharacterized protein</fullName>
    </submittedName>
</protein>
<gene>
    <name evidence="1" type="ORF">L5515_019715</name>
</gene>
<evidence type="ECO:0000313" key="2">
    <source>
        <dbReference type="Proteomes" id="UP000829354"/>
    </source>
</evidence>
<dbReference type="Proteomes" id="UP000829354">
    <property type="component" value="Chromosome X"/>
</dbReference>
<dbReference type="AlphaFoldDB" id="A0AAE9FJW4"/>
<organism evidence="1 2">
    <name type="scientific">Caenorhabditis briggsae</name>
    <dbReference type="NCBI Taxonomy" id="6238"/>
    <lineage>
        <taxon>Eukaryota</taxon>
        <taxon>Metazoa</taxon>
        <taxon>Ecdysozoa</taxon>
        <taxon>Nematoda</taxon>
        <taxon>Chromadorea</taxon>
        <taxon>Rhabditida</taxon>
        <taxon>Rhabditina</taxon>
        <taxon>Rhabditomorpha</taxon>
        <taxon>Rhabditoidea</taxon>
        <taxon>Rhabditidae</taxon>
        <taxon>Peloderinae</taxon>
        <taxon>Caenorhabditis</taxon>
    </lineage>
</organism>
<proteinExistence type="predicted"/>
<keyword evidence="2" id="KW-1185">Reference proteome</keyword>
<evidence type="ECO:0000313" key="1">
    <source>
        <dbReference type="EMBL" id="UMM44583.1"/>
    </source>
</evidence>
<dbReference type="EMBL" id="CP092625">
    <property type="protein sequence ID" value="UMM44583.1"/>
    <property type="molecule type" value="Genomic_DNA"/>
</dbReference>
<name>A0AAE9FJW4_CAEBR</name>
<reference evidence="1 2" key="1">
    <citation type="submission" date="2022-04" db="EMBL/GenBank/DDBJ databases">
        <title>Chromosome-level reference genomes for two strains of Caenorhabditis briggsae: an improved platform for comparative genomics.</title>
        <authorList>
            <person name="Stevens L."/>
            <person name="Andersen E."/>
        </authorList>
    </citation>
    <scope>NUCLEOTIDE SEQUENCE [LARGE SCALE GENOMIC DNA]</scope>
    <source>
        <strain evidence="1">VX34</strain>
        <tissue evidence="1">Whole-organism</tissue>
    </source>
</reference>
<accession>A0AAE9FJW4</accession>
<sequence length="68" mass="7775">MVAVLVLSFRTAEDFDGESLGFFGSMDNNNETTMKSIVIHHWPDSFHRFLDTIMNRTTDISIVRGTDH</sequence>